<dbReference type="RefSeq" id="WP_063480619.1">
    <property type="nucleotide sequence ID" value="NZ_CP147845.1"/>
</dbReference>
<dbReference type="GO" id="GO:0003700">
    <property type="term" value="F:DNA-binding transcription factor activity"/>
    <property type="evidence" value="ECO:0007669"/>
    <property type="project" value="InterPro"/>
</dbReference>
<dbReference type="InterPro" id="IPR009057">
    <property type="entry name" value="Homeodomain-like_sf"/>
</dbReference>
<dbReference type="InterPro" id="IPR001789">
    <property type="entry name" value="Sig_transdc_resp-reg_receiver"/>
</dbReference>
<feature type="modified residue" description="4-aspartylphosphate" evidence="4">
    <location>
        <position position="55"/>
    </location>
</feature>
<keyword evidence="2" id="KW-0238">DNA-binding</keyword>
<evidence type="ECO:0000256" key="2">
    <source>
        <dbReference type="ARBA" id="ARBA00023125"/>
    </source>
</evidence>
<dbReference type="GeneID" id="97555241"/>
<dbReference type="SUPFAM" id="SSF46689">
    <property type="entry name" value="Homeodomain-like"/>
    <property type="match status" value="2"/>
</dbReference>
<dbReference type="SMART" id="SM00342">
    <property type="entry name" value="HTH_ARAC"/>
    <property type="match status" value="1"/>
</dbReference>
<gene>
    <name evidence="7" type="ORF">AWU65_00575</name>
</gene>
<organism evidence="7 8">
    <name type="scientific">Paenibacillus glucanolyticus</name>
    <dbReference type="NCBI Taxonomy" id="59843"/>
    <lineage>
        <taxon>Bacteria</taxon>
        <taxon>Bacillati</taxon>
        <taxon>Bacillota</taxon>
        <taxon>Bacilli</taxon>
        <taxon>Bacillales</taxon>
        <taxon>Paenibacillaceae</taxon>
        <taxon>Paenibacillus</taxon>
    </lineage>
</organism>
<evidence type="ECO:0000256" key="1">
    <source>
        <dbReference type="ARBA" id="ARBA00023015"/>
    </source>
</evidence>
<feature type="domain" description="HTH araC/xylS-type" evidence="5">
    <location>
        <begin position="247"/>
        <end position="345"/>
    </location>
</feature>
<dbReference type="Gene3D" id="1.10.10.60">
    <property type="entry name" value="Homeodomain-like"/>
    <property type="match status" value="2"/>
</dbReference>
<dbReference type="InterPro" id="IPR018060">
    <property type="entry name" value="HTH_AraC"/>
</dbReference>
<dbReference type="InterPro" id="IPR018062">
    <property type="entry name" value="HTH_AraC-typ_CS"/>
</dbReference>
<dbReference type="OrthoDB" id="9788446at2"/>
<dbReference type="PROSITE" id="PS01124">
    <property type="entry name" value="HTH_ARAC_FAMILY_2"/>
    <property type="match status" value="1"/>
</dbReference>
<dbReference type="InterPro" id="IPR020449">
    <property type="entry name" value="Tscrpt_reg_AraC-type_HTH"/>
</dbReference>
<dbReference type="PANTHER" id="PTHR43280">
    <property type="entry name" value="ARAC-FAMILY TRANSCRIPTIONAL REGULATOR"/>
    <property type="match status" value="1"/>
</dbReference>
<dbReference type="SMART" id="SM00448">
    <property type="entry name" value="REC"/>
    <property type="match status" value="1"/>
</dbReference>
<dbReference type="Pfam" id="PF12833">
    <property type="entry name" value="HTH_18"/>
    <property type="match status" value="1"/>
</dbReference>
<dbReference type="GO" id="GO:0000160">
    <property type="term" value="P:phosphorelay signal transduction system"/>
    <property type="evidence" value="ECO:0007669"/>
    <property type="project" value="InterPro"/>
</dbReference>
<comment type="caution">
    <text evidence="7">The sequence shown here is derived from an EMBL/GenBank/DDBJ whole genome shotgun (WGS) entry which is preliminary data.</text>
</comment>
<dbReference type="PROSITE" id="PS50110">
    <property type="entry name" value="RESPONSE_REGULATORY"/>
    <property type="match status" value="1"/>
</dbReference>
<feature type="domain" description="Response regulatory" evidence="6">
    <location>
        <begin position="3"/>
        <end position="120"/>
    </location>
</feature>
<dbReference type="InterPro" id="IPR011006">
    <property type="entry name" value="CheY-like_superfamily"/>
</dbReference>
<keyword evidence="4" id="KW-0597">Phosphoprotein</keyword>
<dbReference type="Pfam" id="PF00072">
    <property type="entry name" value="Response_reg"/>
    <property type="match status" value="1"/>
</dbReference>
<evidence type="ECO:0000259" key="6">
    <source>
        <dbReference type="PROSITE" id="PS50110"/>
    </source>
</evidence>
<dbReference type="AlphaFoldDB" id="A0A163DDG3"/>
<sequence length="349" mass="40650">MYRILVVDDEPMIRMGLAKLITQADPSMIQADTAENGIEALESIQTTRPDFIFTDIKMPKMDGLELSKQLYEKYGDITVVVISGYGDFEYAQKCMSYGVKEYLLKPVTKSVVHHTMKKLMSDRKSMQEKQRMYFPLSKLENWLEQLELAVWHLQMNDIQAKLQEIEDYCNERRLEAIQLQELLNELYAKLIKQLNGRDVYSFESLAGMPESEAGVKRNTFEGFRQAVDQTVKLIREKRKGNAKEPVEEAKAYIERNLSRDLSLDEVADMLGLNPSYFSQLFKQMTDETFVHYRIKKRMEKAKKLLAIPHYKITDISFEVGYADHPHFTKTFKKVTGYTPSEYRELLGIE</sequence>
<protein>
    <submittedName>
        <fullName evidence="7">AraC family transcriptional regulator</fullName>
    </submittedName>
</protein>
<name>A0A163DDG3_9BACL</name>
<dbReference type="GO" id="GO:0043565">
    <property type="term" value="F:sequence-specific DNA binding"/>
    <property type="evidence" value="ECO:0007669"/>
    <property type="project" value="InterPro"/>
</dbReference>
<dbReference type="PROSITE" id="PS00041">
    <property type="entry name" value="HTH_ARAC_FAMILY_1"/>
    <property type="match status" value="1"/>
</dbReference>
<evidence type="ECO:0000313" key="8">
    <source>
        <dbReference type="Proteomes" id="UP000076796"/>
    </source>
</evidence>
<dbReference type="PANTHER" id="PTHR43280:SF28">
    <property type="entry name" value="HTH-TYPE TRANSCRIPTIONAL ACTIVATOR RHAS"/>
    <property type="match status" value="1"/>
</dbReference>
<dbReference type="CDD" id="cd17536">
    <property type="entry name" value="REC_YesN-like"/>
    <property type="match status" value="1"/>
</dbReference>
<accession>A0A163DDG3</accession>
<evidence type="ECO:0000313" key="7">
    <source>
        <dbReference type="EMBL" id="KZS43153.1"/>
    </source>
</evidence>
<evidence type="ECO:0000256" key="4">
    <source>
        <dbReference type="PROSITE-ProRule" id="PRU00169"/>
    </source>
</evidence>
<keyword evidence="1" id="KW-0805">Transcription regulation</keyword>
<dbReference type="Gene3D" id="3.40.50.2300">
    <property type="match status" value="1"/>
</dbReference>
<reference evidence="7" key="1">
    <citation type="journal article" date="2016" name="Genome Announc.">
        <title>Draft genomes of two strains of Paenibacillus glucanolyticus with capability to degrade lignocellulose.</title>
        <authorList>
            <person name="Mathews S.L."/>
            <person name="Pawlak J."/>
            <person name="Grunden A.M."/>
        </authorList>
    </citation>
    <scope>NUCLEOTIDE SEQUENCE [LARGE SCALE GENOMIC DNA]</scope>
    <source>
        <strain evidence="7">SLM1</strain>
    </source>
</reference>
<keyword evidence="3" id="KW-0804">Transcription</keyword>
<dbReference type="PRINTS" id="PR00032">
    <property type="entry name" value="HTHARAC"/>
</dbReference>
<dbReference type="Proteomes" id="UP000076796">
    <property type="component" value="Unassembled WGS sequence"/>
</dbReference>
<dbReference type="SUPFAM" id="SSF52172">
    <property type="entry name" value="CheY-like"/>
    <property type="match status" value="1"/>
</dbReference>
<evidence type="ECO:0000259" key="5">
    <source>
        <dbReference type="PROSITE" id="PS01124"/>
    </source>
</evidence>
<dbReference type="EMBL" id="LWMH01000003">
    <property type="protein sequence ID" value="KZS43153.1"/>
    <property type="molecule type" value="Genomic_DNA"/>
</dbReference>
<evidence type="ECO:0000256" key="3">
    <source>
        <dbReference type="ARBA" id="ARBA00023163"/>
    </source>
</evidence>
<dbReference type="STRING" id="59843.A3958_23200"/>
<keyword evidence="8" id="KW-1185">Reference proteome</keyword>
<proteinExistence type="predicted"/>